<gene>
    <name evidence="2" type="ORF">SAMN04488098_100836</name>
</gene>
<dbReference type="Proteomes" id="UP000199433">
    <property type="component" value="Unassembled WGS sequence"/>
</dbReference>
<dbReference type="RefSeq" id="WP_091265486.1">
    <property type="nucleotide sequence ID" value="NZ_FNFK01000008.1"/>
</dbReference>
<keyword evidence="3" id="KW-1185">Reference proteome</keyword>
<keyword evidence="1" id="KW-1133">Transmembrane helix</keyword>
<name>A0A1G8Y0N9_9LACT</name>
<dbReference type="EMBL" id="FNFK01000008">
    <property type="protein sequence ID" value="SDJ96342.1"/>
    <property type="molecule type" value="Genomic_DNA"/>
</dbReference>
<dbReference type="OrthoDB" id="2168772at2"/>
<accession>A0A1G8Y0N9</accession>
<protein>
    <submittedName>
        <fullName evidence="2">Uncharacterized protein</fullName>
    </submittedName>
</protein>
<sequence>MLLIIGLALLISGYLSFRFSDQLNPGKRGRRAQTEFPEWFPQLKKIGGLLFMLTGLLLMIAYFII</sequence>
<keyword evidence="1" id="KW-0812">Transmembrane</keyword>
<reference evidence="3" key="1">
    <citation type="submission" date="2016-10" db="EMBL/GenBank/DDBJ databases">
        <authorList>
            <person name="Varghese N."/>
            <person name="Submissions S."/>
        </authorList>
    </citation>
    <scope>NUCLEOTIDE SEQUENCE [LARGE SCALE GENOMIC DNA]</scope>
    <source>
        <strain evidence="3">DSM 19181</strain>
    </source>
</reference>
<dbReference type="AlphaFoldDB" id="A0A1G8Y0N9"/>
<organism evidence="2 3">
    <name type="scientific">Alkalibacterium thalassium</name>
    <dbReference type="NCBI Taxonomy" id="426701"/>
    <lineage>
        <taxon>Bacteria</taxon>
        <taxon>Bacillati</taxon>
        <taxon>Bacillota</taxon>
        <taxon>Bacilli</taxon>
        <taxon>Lactobacillales</taxon>
        <taxon>Carnobacteriaceae</taxon>
        <taxon>Alkalibacterium</taxon>
    </lineage>
</organism>
<proteinExistence type="predicted"/>
<dbReference type="STRING" id="426701.SAMN04488098_100836"/>
<evidence type="ECO:0000256" key="1">
    <source>
        <dbReference type="SAM" id="Phobius"/>
    </source>
</evidence>
<evidence type="ECO:0000313" key="3">
    <source>
        <dbReference type="Proteomes" id="UP000199433"/>
    </source>
</evidence>
<evidence type="ECO:0000313" key="2">
    <source>
        <dbReference type="EMBL" id="SDJ96342.1"/>
    </source>
</evidence>
<keyword evidence="1" id="KW-0472">Membrane</keyword>
<feature type="transmembrane region" description="Helical" evidence="1">
    <location>
        <begin position="46"/>
        <end position="64"/>
    </location>
</feature>